<keyword evidence="1" id="KW-0004">4Fe-4S</keyword>
<evidence type="ECO:0000256" key="3">
    <source>
        <dbReference type="ARBA" id="ARBA00023004"/>
    </source>
</evidence>
<accession>A0A2H4VA67</accession>
<name>A0A2H4VA67_9EURY</name>
<dbReference type="InterPro" id="IPR051069">
    <property type="entry name" value="ACDS_complex_subunit"/>
</dbReference>
<gene>
    <name evidence="6" type="ORF">BK007_02310</name>
</gene>
<dbReference type="OrthoDB" id="9014at2157"/>
<reference evidence="6 7" key="1">
    <citation type="submission" date="2016-10" db="EMBL/GenBank/DDBJ databases">
        <title>Comparative genomics between deep and shallow subseafloor isolates.</title>
        <authorList>
            <person name="Ishii S."/>
            <person name="Miller J.R."/>
            <person name="Sutton G."/>
            <person name="Suzuki S."/>
            <person name="Methe B."/>
            <person name="Inagaki F."/>
            <person name="Imachi H."/>
        </authorList>
    </citation>
    <scope>NUCLEOTIDE SEQUENCE [LARGE SCALE GENOMIC DNA]</scope>
    <source>
        <strain evidence="6 7">MO-MB1</strain>
    </source>
</reference>
<dbReference type="InterPro" id="IPR007202">
    <property type="entry name" value="4Fe-4S_dom"/>
</dbReference>
<dbReference type="Gene3D" id="1.10.15.40">
    <property type="entry name" value="Electron transport complex subunit B, putative Fe-S cluster"/>
    <property type="match status" value="1"/>
</dbReference>
<dbReference type="EMBL" id="CP017766">
    <property type="protein sequence ID" value="AUB54968.1"/>
    <property type="molecule type" value="Genomic_DNA"/>
</dbReference>
<evidence type="ECO:0000259" key="5">
    <source>
        <dbReference type="PROSITE" id="PS51656"/>
    </source>
</evidence>
<keyword evidence="2" id="KW-0479">Metal-binding</keyword>
<evidence type="ECO:0000256" key="1">
    <source>
        <dbReference type="ARBA" id="ARBA00022485"/>
    </source>
</evidence>
<dbReference type="Pfam" id="PF04060">
    <property type="entry name" value="FeS"/>
    <property type="match status" value="1"/>
</dbReference>
<dbReference type="PROSITE" id="PS51656">
    <property type="entry name" value="4FE4S"/>
    <property type="match status" value="1"/>
</dbReference>
<sequence>MEMKELKFDIFKEGPLVKSVSITKIMPCMAEEGRVKLAIQLDSTLDQVMPTFASKFPPGKVNYIPHKKILTLNTHERVISFFPSGKIMMMNTRDPEEGIEIITGFMEKINQCYLESESGNGGEDLSEKLSKIGPLNLYNCLPQTNCEECGTATCMAFSMKLLSGDSTLKQCKPLLKAENSGKLNSLRELLGDQLMESLGWVGN</sequence>
<organism evidence="6 7">
    <name type="scientific">Methanobacterium subterraneum</name>
    <dbReference type="NCBI Taxonomy" id="59277"/>
    <lineage>
        <taxon>Archaea</taxon>
        <taxon>Methanobacteriati</taxon>
        <taxon>Methanobacteriota</taxon>
        <taxon>Methanomada group</taxon>
        <taxon>Methanobacteria</taxon>
        <taxon>Methanobacteriales</taxon>
        <taxon>Methanobacteriaceae</taxon>
        <taxon>Methanobacterium</taxon>
    </lineage>
</organism>
<keyword evidence="4" id="KW-0411">Iron-sulfur</keyword>
<evidence type="ECO:0000256" key="4">
    <source>
        <dbReference type="ARBA" id="ARBA00023014"/>
    </source>
</evidence>
<dbReference type="PANTHER" id="PTHR36214:SF3">
    <property type="entry name" value="ACETYL-COA DECARBONYLASE_SYNTHASE COMPLEX SUBUNIT GAMMA"/>
    <property type="match status" value="1"/>
</dbReference>
<dbReference type="GO" id="GO:0051539">
    <property type="term" value="F:4 iron, 4 sulfur cluster binding"/>
    <property type="evidence" value="ECO:0007669"/>
    <property type="project" value="UniProtKB-KW"/>
</dbReference>
<evidence type="ECO:0000313" key="7">
    <source>
        <dbReference type="Proteomes" id="UP000232806"/>
    </source>
</evidence>
<evidence type="ECO:0000256" key="2">
    <source>
        <dbReference type="ARBA" id="ARBA00022723"/>
    </source>
</evidence>
<evidence type="ECO:0000313" key="6">
    <source>
        <dbReference type="EMBL" id="AUB54968.1"/>
    </source>
</evidence>
<dbReference type="RefSeq" id="WP_100904946.1">
    <property type="nucleotide sequence ID" value="NZ_CP017766.1"/>
</dbReference>
<protein>
    <submittedName>
        <fullName evidence="6">Fe-S cluster domain-containing protein</fullName>
    </submittedName>
</protein>
<dbReference type="AlphaFoldDB" id="A0A2H4VA67"/>
<dbReference type="GeneID" id="35120389"/>
<feature type="domain" description="4Fe-4S" evidence="5">
    <location>
        <begin position="127"/>
        <end position="188"/>
    </location>
</feature>
<proteinExistence type="predicted"/>
<dbReference type="PANTHER" id="PTHR36214">
    <property type="match status" value="1"/>
</dbReference>
<dbReference type="Proteomes" id="UP000232806">
    <property type="component" value="Chromosome"/>
</dbReference>
<keyword evidence="3" id="KW-0408">Iron</keyword>
<dbReference type="GO" id="GO:0046872">
    <property type="term" value="F:metal ion binding"/>
    <property type="evidence" value="ECO:0007669"/>
    <property type="project" value="UniProtKB-KW"/>
</dbReference>